<comment type="caution">
    <text evidence="1">The sequence shown here is derived from an EMBL/GenBank/DDBJ whole genome shotgun (WGS) entry which is preliminary data.</text>
</comment>
<dbReference type="EMBL" id="LRRQ01000050">
    <property type="protein sequence ID" value="OAM90722.1"/>
    <property type="molecule type" value="Genomic_DNA"/>
</dbReference>
<evidence type="ECO:0000313" key="2">
    <source>
        <dbReference type="Proteomes" id="UP000078486"/>
    </source>
</evidence>
<dbReference type="Pfam" id="PF07021">
    <property type="entry name" value="MetW"/>
    <property type="match status" value="1"/>
</dbReference>
<sequence length="213" mass="23989">MQKTAAKRSVDMQVIADWVEPRSRVLDLGCGRGVLLESLVQSKEVFAVGVDLDVEKIAACIRRGITAYQGDMMAFMRAFPDRHFDRVICSRTLEEVDNPAAVIDEALRVGGAVTVGFINYGYWKNRLGMLWRGRKLRNAVFTTEWHESRPANPVSVADFEHFCASKRIRVVRRVMLRGDWKTSCGCRPNLFAGYALYDLTRRTTGAPGTGMRP</sequence>
<dbReference type="AlphaFoldDB" id="A0A178ILF2"/>
<reference evidence="1 2" key="1">
    <citation type="submission" date="2016-01" db="EMBL/GenBank/DDBJ databases">
        <title>High potential of lignocellulose degradation of a new Verrucomicrobia species.</title>
        <authorList>
            <person name="Wang Y."/>
            <person name="Shi Y."/>
            <person name="Qiu Z."/>
            <person name="Liu S."/>
            <person name="Yang H."/>
        </authorList>
    </citation>
    <scope>NUCLEOTIDE SEQUENCE [LARGE SCALE GENOMIC DNA]</scope>
    <source>
        <strain evidence="1 2">TSB47</strain>
    </source>
</reference>
<dbReference type="SUPFAM" id="SSF53335">
    <property type="entry name" value="S-adenosyl-L-methionine-dependent methyltransferases"/>
    <property type="match status" value="1"/>
</dbReference>
<dbReference type="InterPro" id="IPR029063">
    <property type="entry name" value="SAM-dependent_MTases_sf"/>
</dbReference>
<evidence type="ECO:0000313" key="1">
    <source>
        <dbReference type="EMBL" id="OAM90722.1"/>
    </source>
</evidence>
<dbReference type="Gene3D" id="3.40.50.150">
    <property type="entry name" value="Vaccinia Virus protein VP39"/>
    <property type="match status" value="1"/>
</dbReference>
<dbReference type="STRING" id="1184151.AW736_06680"/>
<protein>
    <submittedName>
        <fullName evidence="1">Methionine biosynthesis protein MetW</fullName>
    </submittedName>
</protein>
<name>A0A178ILF2_9BACT</name>
<gene>
    <name evidence="1" type="ORF">AW736_06680</name>
</gene>
<organism evidence="1 2">
    <name type="scientific">Termitidicoccus mucosus</name>
    <dbReference type="NCBI Taxonomy" id="1184151"/>
    <lineage>
        <taxon>Bacteria</taxon>
        <taxon>Pseudomonadati</taxon>
        <taxon>Verrucomicrobiota</taxon>
        <taxon>Opitutia</taxon>
        <taxon>Opitutales</taxon>
        <taxon>Opitutaceae</taxon>
        <taxon>Termitidicoccus</taxon>
    </lineage>
</organism>
<keyword evidence="2" id="KW-1185">Reference proteome</keyword>
<proteinExistence type="predicted"/>
<accession>A0A178ILF2</accession>
<dbReference type="InterPro" id="IPR010743">
    <property type="entry name" value="Methionine_synth_MetW"/>
</dbReference>
<dbReference type="Proteomes" id="UP000078486">
    <property type="component" value="Unassembled WGS sequence"/>
</dbReference>
<dbReference type="CDD" id="cd02440">
    <property type="entry name" value="AdoMet_MTases"/>
    <property type="match status" value="1"/>
</dbReference>
<dbReference type="RefSeq" id="WP_068769411.1">
    <property type="nucleotide sequence ID" value="NZ_CP109796.1"/>
</dbReference>